<feature type="region of interest" description="Disordered" evidence="2">
    <location>
        <begin position="129"/>
        <end position="253"/>
    </location>
</feature>
<feature type="compositionally biased region" description="Basic and acidic residues" evidence="2">
    <location>
        <begin position="137"/>
        <end position="149"/>
    </location>
</feature>
<proteinExistence type="predicted"/>
<evidence type="ECO:0000256" key="1">
    <source>
        <dbReference type="SAM" id="Coils"/>
    </source>
</evidence>
<keyword evidence="1" id="KW-0175">Coiled coil</keyword>
<evidence type="ECO:0000256" key="2">
    <source>
        <dbReference type="SAM" id="MobiDB-lite"/>
    </source>
</evidence>
<name>A0ABP0KR51_9DINO</name>
<feature type="coiled-coil region" evidence="1">
    <location>
        <begin position="596"/>
        <end position="626"/>
    </location>
</feature>
<feature type="compositionally biased region" description="Basic and acidic residues" evidence="2">
    <location>
        <begin position="158"/>
        <end position="170"/>
    </location>
</feature>
<dbReference type="EMBL" id="CAXAMM010012503">
    <property type="protein sequence ID" value="CAK9029042.1"/>
    <property type="molecule type" value="Genomic_DNA"/>
</dbReference>
<feature type="compositionally biased region" description="Basic and acidic residues" evidence="2">
    <location>
        <begin position="1049"/>
        <end position="1077"/>
    </location>
</feature>
<feature type="compositionally biased region" description="Basic and acidic residues" evidence="2">
    <location>
        <begin position="208"/>
        <end position="217"/>
    </location>
</feature>
<sequence length="1084" mass="119808">MAVSPLHSYIAQFSFVALRGDSGHESQGLVQDAPDGHECILERAKDKSSLCSPCYYVLRGSFPGSKLSEQVSTLVDIDDYIKQKCKGGNKPKTLAQKRQWLKEHDIKTVKHPKTGRDSIPVTEKTLMLTGTRVSATRSREEEFENRAEAKTSFSKMRANFEKEDAPDKNDNSNSSSSSSNDSSSESQCGVQSDSDKEEAPAAPSSSGKPKELEEPKRPAPKAKAGGRPPKRQKQEDVQGKKQEERLESSLANADSVKQSLVELTPEVLWKSLVRATDVERRITKANSTSRELDKLCANDKASQSHKARASQLQDELQQLVDRTTCMRHVFTAFKTGDPKVLAAEIDSGEELQKNFAACCDKVLNDFTIVLEIIQCVGKKIIEAAADGFLFWRFVQLSDPGKSSLNAAYFLQQFQGQPSARDELTGHLLRAQTNLVQDLFFERLRGGKSIDFVKSFLPAKLQSKALPNPGKGAVAIDFSMHPDSHGLCSCIGVDLQRIFACLDISHMADSQSEMDWDYLGAVATATFSSKVVMPMAAQSDWRSLWQKLLVMNKSVAASAALVKEGKKLVNNVRHVTALQDEVDWADLAKRLDDVRPINATIEKLTETKENLKDVKEIKSELEKAKDELCQWADKVLCPQVKNILDNIATQLDKEVVTAGMSHEEKASAFTGKPPPLPTDATPEFLTRCIFEADINNKSGLSEAFGVIADWAEKTEPFFKDENESASSGQLADSLKKILAYTKDCLKTLWKARLPDTDTTEECAESVKKAVVALRGMLGRLQSVAGARVVLATMKNELELGQKASEITGLLPKNVQSAIHALQVPWPKECEQILTMDHGSLDSLIAKLDIAEAAAGVSSGKLDLDDPAFEKAYKECGNFAKTFVSHLKKVLEEGGNVFTNPLDTFSEKYSEVKPCVEAWTLKDIEWAFMKDTEGEVKQDLSNLKQARKDALAYSDHLSKLAQYQSPFEDIQGLAKLANEWQAKFQAKVGTASALGNILVFAHLIVCGNPGKQDVAQTEKYSQRYYGLGCSNLPKVLQDKVEVAKKSTVVQEKPKEKEDQKDKKKRESDASKPDKAEKEKKVKKQKK</sequence>
<gene>
    <name evidence="3" type="ORF">SCF082_LOCUS18617</name>
</gene>
<protein>
    <submittedName>
        <fullName evidence="3">Uncharacterized protein</fullName>
    </submittedName>
</protein>
<evidence type="ECO:0000313" key="3">
    <source>
        <dbReference type="EMBL" id="CAK9029042.1"/>
    </source>
</evidence>
<reference evidence="3 4" key="1">
    <citation type="submission" date="2024-02" db="EMBL/GenBank/DDBJ databases">
        <authorList>
            <person name="Chen Y."/>
            <person name="Shah S."/>
            <person name="Dougan E. K."/>
            <person name="Thang M."/>
            <person name="Chan C."/>
        </authorList>
    </citation>
    <scope>NUCLEOTIDE SEQUENCE [LARGE SCALE GENOMIC DNA]</scope>
</reference>
<comment type="caution">
    <text evidence="3">The sequence shown here is derived from an EMBL/GenBank/DDBJ whole genome shotgun (WGS) entry which is preliminary data.</text>
</comment>
<keyword evidence="4" id="KW-1185">Reference proteome</keyword>
<accession>A0ABP0KR51</accession>
<dbReference type="Proteomes" id="UP001642464">
    <property type="component" value="Unassembled WGS sequence"/>
</dbReference>
<feature type="compositionally biased region" description="Basic and acidic residues" evidence="2">
    <location>
        <begin position="232"/>
        <end position="247"/>
    </location>
</feature>
<evidence type="ECO:0000313" key="4">
    <source>
        <dbReference type="Proteomes" id="UP001642464"/>
    </source>
</evidence>
<feature type="compositionally biased region" description="Low complexity" evidence="2">
    <location>
        <begin position="171"/>
        <end position="184"/>
    </location>
</feature>
<organism evidence="3 4">
    <name type="scientific">Durusdinium trenchii</name>
    <dbReference type="NCBI Taxonomy" id="1381693"/>
    <lineage>
        <taxon>Eukaryota</taxon>
        <taxon>Sar</taxon>
        <taxon>Alveolata</taxon>
        <taxon>Dinophyceae</taxon>
        <taxon>Suessiales</taxon>
        <taxon>Symbiodiniaceae</taxon>
        <taxon>Durusdinium</taxon>
    </lineage>
</organism>
<feature type="region of interest" description="Disordered" evidence="2">
    <location>
        <begin position="1044"/>
        <end position="1084"/>
    </location>
</feature>